<gene>
    <name evidence="1" type="ORF">CCMSSC00406_0001013</name>
</gene>
<evidence type="ECO:0000313" key="2">
    <source>
        <dbReference type="Proteomes" id="UP000824881"/>
    </source>
</evidence>
<evidence type="ECO:0000313" key="1">
    <source>
        <dbReference type="EMBL" id="KAG9218873.1"/>
    </source>
</evidence>
<accession>A0ACB7IL18</accession>
<proteinExistence type="predicted"/>
<protein>
    <submittedName>
        <fullName evidence="1">Uncharacterized protein</fullName>
    </submittedName>
</protein>
<dbReference type="Proteomes" id="UP000824881">
    <property type="component" value="Unassembled WGS sequence"/>
</dbReference>
<organism evidence="1 2">
    <name type="scientific">Pleurotus cornucopiae</name>
    <name type="common">Cornucopia mushroom</name>
    <dbReference type="NCBI Taxonomy" id="5321"/>
    <lineage>
        <taxon>Eukaryota</taxon>
        <taxon>Fungi</taxon>
        <taxon>Dikarya</taxon>
        <taxon>Basidiomycota</taxon>
        <taxon>Agaricomycotina</taxon>
        <taxon>Agaricomycetes</taxon>
        <taxon>Agaricomycetidae</taxon>
        <taxon>Agaricales</taxon>
        <taxon>Pleurotineae</taxon>
        <taxon>Pleurotaceae</taxon>
        <taxon>Pleurotus</taxon>
    </lineage>
</organism>
<dbReference type="EMBL" id="WQMT02000009">
    <property type="protein sequence ID" value="KAG9218873.1"/>
    <property type="molecule type" value="Genomic_DNA"/>
</dbReference>
<sequence length="557" mass="60106">MSTLTLKFLSGSFPIPVDQELMTASSRLFSVLHHTGGKVASATLWRSAIDSTLSFSWSSFSALRTTFGDVSGPRNVGVGQAPQDDIPLKVDALRCCTQVLCDLLKSRSSRPVIVPNGALADFAMALLKCNHEELQGTTADPFVSSQELLVLPKLLHFACDLLEALAQSVQHHFTPHLPQVIAYMTYHLQQDLSPPERLHIVTTLHALLVNSLPLSSPFLPNRLVKALLPTLTVVLESKSQADDTKNAITGNGSKKSKKRARDVEGDQVLRTTTSVAYPTKQEGETALVTLDVLKELHANPELGDVMQSLSSRVLLSMLLALPQVAPSSLSPDISFHRKLYRKLETICADISVGTSSTMSRSVPMVAKATLSAYGTDANQETLERLLHPRLPLLLRTQPHIESFVLSRKEESKEEAEVRAELGLTLEDEEMANDISAPSGLAMQGQQPSVGVPAPTPAAWQPQAFTPANNITQQQTSESTSSLAVAPVVDQTTQPSSSWDVASKNSIAPATLPPSSRLQETSAPSAITHDHTQTRTEPAASEELPSIDMDSDSDADSD</sequence>
<keyword evidence="2" id="KW-1185">Reference proteome</keyword>
<name>A0ACB7IL18_PLECO</name>
<comment type="caution">
    <text evidence="1">The sequence shown here is derived from an EMBL/GenBank/DDBJ whole genome shotgun (WGS) entry which is preliminary data.</text>
</comment>
<reference evidence="1 2" key="1">
    <citation type="journal article" date="2021" name="Appl. Environ. Microbiol.">
        <title>Genetic linkage and physical mapping for an oyster mushroom Pleurotus cornucopiae and QTL analysis for the trait cap color.</title>
        <authorList>
            <person name="Zhang Y."/>
            <person name="Gao W."/>
            <person name="Sonnenberg A."/>
            <person name="Chen Q."/>
            <person name="Zhang J."/>
            <person name="Huang C."/>
        </authorList>
    </citation>
    <scope>NUCLEOTIDE SEQUENCE [LARGE SCALE GENOMIC DNA]</scope>
    <source>
        <strain evidence="1">CCMSSC00406</strain>
    </source>
</reference>